<evidence type="ECO:0000256" key="1">
    <source>
        <dbReference type="SAM" id="MobiDB-lite"/>
    </source>
</evidence>
<protein>
    <submittedName>
        <fullName evidence="2">Gag-pol polyprotein</fullName>
    </submittedName>
</protein>
<evidence type="ECO:0000313" key="3">
    <source>
        <dbReference type="Proteomes" id="UP000265520"/>
    </source>
</evidence>
<keyword evidence="3" id="KW-1185">Reference proteome</keyword>
<feature type="compositionally biased region" description="Basic and acidic residues" evidence="1">
    <location>
        <begin position="97"/>
        <end position="112"/>
    </location>
</feature>
<dbReference type="AlphaFoldDB" id="A0A392NAV7"/>
<dbReference type="EMBL" id="LXQA010031874">
    <property type="protein sequence ID" value="MCH96245.1"/>
    <property type="molecule type" value="Genomic_DNA"/>
</dbReference>
<comment type="caution">
    <text evidence="2">The sequence shown here is derived from an EMBL/GenBank/DDBJ whole genome shotgun (WGS) entry which is preliminary data.</text>
</comment>
<sequence>SDKHREPRGPPSMFSSYTPLISSREHILSECAASEFRQGGIKFPKQVPAKPHQDTSKWCRYHKAHGHVTEECIHLKDAIEILIRDGHLKRFVQKKNPRSEHHETSAVEEEKPASSGQDVKQVAMCIWGPEDFYVPEVISAEFTALSHWENFPQAMVISGGGYNKITIGSVKRKFEELIDASSNLTTSLDKTKDGSLPFYREELPGT</sequence>
<reference evidence="2 3" key="1">
    <citation type="journal article" date="2018" name="Front. Plant Sci.">
        <title>Red Clover (Trifolium pratense) and Zigzag Clover (T. medium) - A Picture of Genomic Similarities and Differences.</title>
        <authorList>
            <person name="Dluhosova J."/>
            <person name="Istvanek J."/>
            <person name="Nedelnik J."/>
            <person name="Repkova J."/>
        </authorList>
    </citation>
    <scope>NUCLEOTIDE SEQUENCE [LARGE SCALE GENOMIC DNA]</scope>
    <source>
        <strain evidence="3">cv. 10/8</strain>
        <tissue evidence="2">Leaf</tissue>
    </source>
</reference>
<dbReference type="Proteomes" id="UP000265520">
    <property type="component" value="Unassembled WGS sequence"/>
</dbReference>
<proteinExistence type="predicted"/>
<organism evidence="2 3">
    <name type="scientific">Trifolium medium</name>
    <dbReference type="NCBI Taxonomy" id="97028"/>
    <lineage>
        <taxon>Eukaryota</taxon>
        <taxon>Viridiplantae</taxon>
        <taxon>Streptophyta</taxon>
        <taxon>Embryophyta</taxon>
        <taxon>Tracheophyta</taxon>
        <taxon>Spermatophyta</taxon>
        <taxon>Magnoliopsida</taxon>
        <taxon>eudicotyledons</taxon>
        <taxon>Gunneridae</taxon>
        <taxon>Pentapetalae</taxon>
        <taxon>rosids</taxon>
        <taxon>fabids</taxon>
        <taxon>Fabales</taxon>
        <taxon>Fabaceae</taxon>
        <taxon>Papilionoideae</taxon>
        <taxon>50 kb inversion clade</taxon>
        <taxon>NPAAA clade</taxon>
        <taxon>Hologalegina</taxon>
        <taxon>IRL clade</taxon>
        <taxon>Trifolieae</taxon>
        <taxon>Trifolium</taxon>
    </lineage>
</organism>
<name>A0A392NAV7_9FABA</name>
<gene>
    <name evidence="2" type="ORF">A2U01_0017229</name>
</gene>
<accession>A0A392NAV7</accession>
<evidence type="ECO:0000313" key="2">
    <source>
        <dbReference type="EMBL" id="MCH96245.1"/>
    </source>
</evidence>
<feature type="region of interest" description="Disordered" evidence="1">
    <location>
        <begin position="93"/>
        <end position="115"/>
    </location>
</feature>
<feature type="non-terminal residue" evidence="2">
    <location>
        <position position="1"/>
    </location>
</feature>